<evidence type="ECO:0000313" key="3">
    <source>
        <dbReference type="EMBL" id="MED6167324.1"/>
    </source>
</evidence>
<dbReference type="Proteomes" id="UP001341840">
    <property type="component" value="Unassembled WGS sequence"/>
</dbReference>
<proteinExistence type="predicted"/>
<evidence type="ECO:0000256" key="1">
    <source>
        <dbReference type="SAM" id="Coils"/>
    </source>
</evidence>
<evidence type="ECO:0000256" key="2">
    <source>
        <dbReference type="SAM" id="MobiDB-lite"/>
    </source>
</evidence>
<feature type="region of interest" description="Disordered" evidence="2">
    <location>
        <begin position="47"/>
        <end position="145"/>
    </location>
</feature>
<dbReference type="EMBL" id="JASCZI010151038">
    <property type="protein sequence ID" value="MED6167324.1"/>
    <property type="molecule type" value="Genomic_DNA"/>
</dbReference>
<feature type="compositionally biased region" description="Polar residues" evidence="2">
    <location>
        <begin position="85"/>
        <end position="123"/>
    </location>
</feature>
<gene>
    <name evidence="3" type="ORF">PIB30_001747</name>
</gene>
<accession>A0ABU6V2H7</accession>
<reference evidence="3 4" key="1">
    <citation type="journal article" date="2023" name="Plants (Basel)">
        <title>Bridging the Gap: Combining Genomics and Transcriptomics Approaches to Understand Stylosanthes scabra, an Orphan Legume from the Brazilian Caatinga.</title>
        <authorList>
            <person name="Ferreira-Neto J.R.C."/>
            <person name="da Silva M.D."/>
            <person name="Binneck E."/>
            <person name="de Melo N.F."/>
            <person name="da Silva R.H."/>
            <person name="de Melo A.L.T.M."/>
            <person name="Pandolfi V."/>
            <person name="Bustamante F.O."/>
            <person name="Brasileiro-Vidal A.C."/>
            <person name="Benko-Iseppon A.M."/>
        </authorList>
    </citation>
    <scope>NUCLEOTIDE SEQUENCE [LARGE SCALE GENOMIC DNA]</scope>
    <source>
        <tissue evidence="3">Leaves</tissue>
    </source>
</reference>
<organism evidence="3 4">
    <name type="scientific">Stylosanthes scabra</name>
    <dbReference type="NCBI Taxonomy" id="79078"/>
    <lineage>
        <taxon>Eukaryota</taxon>
        <taxon>Viridiplantae</taxon>
        <taxon>Streptophyta</taxon>
        <taxon>Embryophyta</taxon>
        <taxon>Tracheophyta</taxon>
        <taxon>Spermatophyta</taxon>
        <taxon>Magnoliopsida</taxon>
        <taxon>eudicotyledons</taxon>
        <taxon>Gunneridae</taxon>
        <taxon>Pentapetalae</taxon>
        <taxon>rosids</taxon>
        <taxon>fabids</taxon>
        <taxon>Fabales</taxon>
        <taxon>Fabaceae</taxon>
        <taxon>Papilionoideae</taxon>
        <taxon>50 kb inversion clade</taxon>
        <taxon>dalbergioids sensu lato</taxon>
        <taxon>Dalbergieae</taxon>
        <taxon>Pterocarpus clade</taxon>
        <taxon>Stylosanthes</taxon>
    </lineage>
</organism>
<name>A0ABU6V2H7_9FABA</name>
<keyword evidence="1" id="KW-0175">Coiled coil</keyword>
<feature type="region of interest" description="Disordered" evidence="2">
    <location>
        <begin position="1"/>
        <end position="32"/>
    </location>
</feature>
<sequence length="181" mass="19694">MGTVLDIGPTRPKDQRRLQSQPSPTQDTDQAGVNRILNTWAHLGYIKGRSALPSDEEGVVYSDHSGDERPQNQQNQQQAGLDLNATANASQKSAGRNTETGGTQNGQPNLNDNNTEGWGSTSAFDRLGPGQPEPMPFGGIGSDDTQIMQDLSHRMQAMEREVKEIQKENTELKNVAPDLKA</sequence>
<keyword evidence="4" id="KW-1185">Reference proteome</keyword>
<protein>
    <submittedName>
        <fullName evidence="3">Uncharacterized protein</fullName>
    </submittedName>
</protein>
<feature type="compositionally biased region" description="Polar residues" evidence="2">
    <location>
        <begin position="18"/>
        <end position="31"/>
    </location>
</feature>
<evidence type="ECO:0000313" key="4">
    <source>
        <dbReference type="Proteomes" id="UP001341840"/>
    </source>
</evidence>
<comment type="caution">
    <text evidence="3">The sequence shown here is derived from an EMBL/GenBank/DDBJ whole genome shotgun (WGS) entry which is preliminary data.</text>
</comment>
<feature type="coiled-coil region" evidence="1">
    <location>
        <begin position="148"/>
        <end position="175"/>
    </location>
</feature>